<name>A0ABP4VZV8_9ACTN</name>
<accession>A0ABP4VZV8</accession>
<keyword evidence="4" id="KW-1185">Reference proteome</keyword>
<keyword evidence="2" id="KW-0732">Signal</keyword>
<feature type="compositionally biased region" description="Basic and acidic residues" evidence="1">
    <location>
        <begin position="179"/>
        <end position="202"/>
    </location>
</feature>
<dbReference type="PROSITE" id="PS51257">
    <property type="entry name" value="PROKAR_LIPOPROTEIN"/>
    <property type="match status" value="1"/>
</dbReference>
<evidence type="ECO:0000313" key="4">
    <source>
        <dbReference type="Proteomes" id="UP001501057"/>
    </source>
</evidence>
<reference evidence="4" key="1">
    <citation type="journal article" date="2019" name="Int. J. Syst. Evol. Microbiol.">
        <title>The Global Catalogue of Microorganisms (GCM) 10K type strain sequencing project: providing services to taxonomists for standard genome sequencing and annotation.</title>
        <authorList>
            <consortium name="The Broad Institute Genomics Platform"/>
            <consortium name="The Broad Institute Genome Sequencing Center for Infectious Disease"/>
            <person name="Wu L."/>
            <person name="Ma J."/>
        </authorList>
    </citation>
    <scope>NUCLEOTIDE SEQUENCE [LARGE SCALE GENOMIC DNA]</scope>
    <source>
        <strain evidence="4">JCM 13518</strain>
    </source>
</reference>
<organism evidence="3 4">
    <name type="scientific">Aeromicrobium alkaliterrae</name>
    <dbReference type="NCBI Taxonomy" id="302168"/>
    <lineage>
        <taxon>Bacteria</taxon>
        <taxon>Bacillati</taxon>
        <taxon>Actinomycetota</taxon>
        <taxon>Actinomycetes</taxon>
        <taxon>Propionibacteriales</taxon>
        <taxon>Nocardioidaceae</taxon>
        <taxon>Aeromicrobium</taxon>
    </lineage>
</organism>
<evidence type="ECO:0000313" key="3">
    <source>
        <dbReference type="EMBL" id="GAA1740391.1"/>
    </source>
</evidence>
<evidence type="ECO:0000256" key="2">
    <source>
        <dbReference type="SAM" id="SignalP"/>
    </source>
</evidence>
<evidence type="ECO:0008006" key="5">
    <source>
        <dbReference type="Google" id="ProtNLM"/>
    </source>
</evidence>
<feature type="chain" id="PRO_5046180415" description="Lipoprotein LpqE" evidence="2">
    <location>
        <begin position="25"/>
        <end position="202"/>
    </location>
</feature>
<evidence type="ECO:0000256" key="1">
    <source>
        <dbReference type="SAM" id="MobiDB-lite"/>
    </source>
</evidence>
<feature type="region of interest" description="Disordered" evidence="1">
    <location>
        <begin position="176"/>
        <end position="202"/>
    </location>
</feature>
<feature type="signal peptide" evidence="2">
    <location>
        <begin position="1"/>
        <end position="24"/>
    </location>
</feature>
<protein>
    <recommendedName>
        <fullName evidence="5">Lipoprotein LpqE</fullName>
    </recommendedName>
</protein>
<gene>
    <name evidence="3" type="ORF">GCM10009710_20800</name>
</gene>
<sequence>MRLDRHRRPLTATAVVALVLTAGACGTSFNAQTNQQYQASIGADDRDADVQVLGGLLVTGENGSATLSATLINTTDTDQRLTSVTLVSSDGIELAVASSDSDDLVIAPGEARTLGLVDDETQRLPSKIYTVFGIEPVGLYYTLTLTFADAGEIAINIPSVARNEIYADVALPPGGDAAENLKKSGQDAMDKAAEKGESEGGH</sequence>
<dbReference type="Proteomes" id="UP001501057">
    <property type="component" value="Unassembled WGS sequence"/>
</dbReference>
<comment type="caution">
    <text evidence="3">The sequence shown here is derived from an EMBL/GenBank/DDBJ whole genome shotgun (WGS) entry which is preliminary data.</text>
</comment>
<proteinExistence type="predicted"/>
<dbReference type="EMBL" id="BAAAME010000004">
    <property type="protein sequence ID" value="GAA1740391.1"/>
    <property type="molecule type" value="Genomic_DNA"/>
</dbReference>
<dbReference type="RefSeq" id="WP_344201003.1">
    <property type="nucleotide sequence ID" value="NZ_BAAAME010000004.1"/>
</dbReference>